<dbReference type="RefSeq" id="WP_098007132.1">
    <property type="nucleotide sequence ID" value="NZ_NUJB01000045.1"/>
</dbReference>
<comment type="caution">
    <text evidence="1">The sequence shown here is derived from an EMBL/GenBank/DDBJ whole genome shotgun (WGS) entry which is preliminary data.</text>
</comment>
<organism evidence="1 2">
    <name type="scientific">Bacillus cereus</name>
    <dbReference type="NCBI Taxonomy" id="1396"/>
    <lineage>
        <taxon>Bacteria</taxon>
        <taxon>Bacillati</taxon>
        <taxon>Bacillota</taxon>
        <taxon>Bacilli</taxon>
        <taxon>Bacillales</taxon>
        <taxon>Bacillaceae</taxon>
        <taxon>Bacillus</taxon>
        <taxon>Bacillus cereus group</taxon>
    </lineage>
</organism>
<proteinExistence type="predicted"/>
<dbReference type="AlphaFoldDB" id="A0A9X6SSS1"/>
<sequence length="174" mass="20750">MMTNYFYVTEIDSKQNEKEFVRNFAMEIKRTRYVVTKEKGRQRGVIEWGKREVKFEIRDNKYLFLFTNKKEDVLIIEKCWRKMYGDDDLKLVVQGIPKGFFIGEYFSSELVDFECTEEGLQAELWIEKEEVMVVYDVFGYVTFTMNMNPVIGDKVIDFSIDFLRKIDEITSAPD</sequence>
<gene>
    <name evidence="1" type="ORF">CON36_34585</name>
</gene>
<dbReference type="EMBL" id="NVMX01000221">
    <property type="protein sequence ID" value="PDZ94291.1"/>
    <property type="molecule type" value="Genomic_DNA"/>
</dbReference>
<reference evidence="1 2" key="1">
    <citation type="submission" date="2017-09" db="EMBL/GenBank/DDBJ databases">
        <title>Large-scale bioinformatics analysis of Bacillus genomes uncovers conserved roles of natural products in bacterial physiology.</title>
        <authorList>
            <consortium name="Agbiome Team Llc"/>
            <person name="Bleich R.M."/>
            <person name="Grubbs K.J."/>
            <person name="Santa Maria K.C."/>
            <person name="Allen S.E."/>
            <person name="Farag S."/>
            <person name="Shank E.A."/>
            <person name="Bowers A."/>
        </authorList>
    </citation>
    <scope>NUCLEOTIDE SEQUENCE [LARGE SCALE GENOMIC DNA]</scope>
    <source>
        <strain evidence="1 2">AFS092789</strain>
    </source>
</reference>
<evidence type="ECO:0000313" key="1">
    <source>
        <dbReference type="EMBL" id="PDZ94291.1"/>
    </source>
</evidence>
<protein>
    <submittedName>
        <fullName evidence="1">Uncharacterized protein</fullName>
    </submittedName>
</protein>
<evidence type="ECO:0000313" key="2">
    <source>
        <dbReference type="Proteomes" id="UP000219922"/>
    </source>
</evidence>
<dbReference type="Proteomes" id="UP000219922">
    <property type="component" value="Unassembled WGS sequence"/>
</dbReference>
<name>A0A9X6SSS1_BACCE</name>
<accession>A0A9X6SSS1</accession>